<name>Q8JRW4_9BBAC</name>
<dbReference type="EMBL" id="MK033566">
    <property type="protein sequence ID" value="QBH66060.1"/>
    <property type="molecule type" value="Genomic_DNA"/>
</dbReference>
<dbReference type="EMBL" id="MK033567">
    <property type="protein sequence ID" value="QBH66190.1"/>
    <property type="molecule type" value="Genomic_DNA"/>
</dbReference>
<gene>
    <name evidence="1" type="primary">PhopGV095</name>
    <name evidence="2" type="synonym">tlp20</name>
    <name evidence="2" type="ORF">PhopGVgp095</name>
</gene>
<evidence type="ECO:0000313" key="9">
    <source>
        <dbReference type="EMBL" id="QBH66710.1"/>
    </source>
</evidence>
<dbReference type="KEGG" id="vg:949277"/>
<dbReference type="SUPFAM" id="SSF51289">
    <property type="entry name" value="Tlp20, baculovirus telokin-like protein"/>
    <property type="match status" value="1"/>
</dbReference>
<keyword evidence="15" id="KW-1185">Reference proteome</keyword>
<dbReference type="Proteomes" id="UP000202706">
    <property type="component" value="Segment"/>
</dbReference>
<proteinExistence type="predicted"/>
<evidence type="ECO:0000313" key="1">
    <source>
        <dbReference type="EMBL" id="AAM70293.1"/>
    </source>
</evidence>
<evidence type="ECO:0000313" key="5">
    <source>
        <dbReference type="EMBL" id="QBH66190.1"/>
    </source>
</evidence>
<dbReference type="EMBL" id="AF499596">
    <property type="protein sequence ID" value="AAM70293.1"/>
    <property type="molecule type" value="Genomic_DNA"/>
</dbReference>
<reference evidence="2" key="3">
    <citation type="journal article" date="2016" name="Arch. Virol.">
        <title>The comparative analysis of complete genome sequences from two South African betabaculoviruses: Phthorimaea operculella granulovirus and Plutella xylostella granulovirus.</title>
        <authorList>
            <person name="Jukes M.D."/>
            <person name="Motsoeneng B.M."/>
            <person name="Knox C.M."/>
            <person name="Hill M.P."/>
            <person name="Moore S.D."/>
        </authorList>
    </citation>
    <scope>NUCLEOTIDE SEQUENCE</scope>
    <source>
        <strain evidence="2">SA</strain>
    </source>
</reference>
<evidence type="ECO:0000313" key="4">
    <source>
        <dbReference type="EMBL" id="QBH66060.1"/>
    </source>
</evidence>
<evidence type="ECO:0000313" key="14">
    <source>
        <dbReference type="EMBL" id="QBH67359.1"/>
    </source>
</evidence>
<reference evidence="3" key="4">
    <citation type="journal article" date="2019" name="J. Gen. Virol.">
        <title>Elucidating the genetic diversity of Phthorimaea operculella granulovirus (PhopGV).</title>
        <authorList>
            <person name="Larem A."/>
            <person name="Ben-Tiba S."/>
            <person name="Wennmann J.T."/>
            <person name="Gueli Alletti G."/>
            <person name="Jehle J.A."/>
        </authorList>
    </citation>
    <scope>NUCLEOTIDE SEQUENCE</scope>
    <source>
        <strain evidence="3">PhopGV-CR3.1</strain>
        <strain evidence="4">PhopGV-CR5.1</strain>
        <strain evidence="5">PhopGV-GR1.1</strain>
        <strain evidence="6">PhopGV-GR1.2</strain>
        <strain evidence="7">PhopGV-GR2.1</strain>
        <strain evidence="8">PhopGV-IT1.1</strain>
        <strain evidence="9">PhopGV-LS1.1</strain>
        <strain evidence="10">PhopGV-LS1.2</strain>
        <strain evidence="11">PhopGV-LS2.1</strain>
        <strain evidence="12">PhopGV-LS3.1</strain>
        <strain evidence="13">PhopGV-R</strain>
        <strain evidence="14">PhopGV-Ym.1</strain>
    </source>
</reference>
<evidence type="ECO:0000313" key="12">
    <source>
        <dbReference type="EMBL" id="QBH67099.1"/>
    </source>
</evidence>
<dbReference type="RefSeq" id="NP_663260.1">
    <property type="nucleotide sequence ID" value="NC_004062.1"/>
</dbReference>
<dbReference type="EMBL" id="MK033569">
    <property type="protein sequence ID" value="QBH66450.1"/>
    <property type="molecule type" value="Genomic_DNA"/>
</dbReference>
<reference evidence="15" key="1">
    <citation type="journal article" date="2000" name="Virus Genes">
        <title>Comparative analysis of the granulin regions of the Phthorimaea operculella and Spodoptera littoralis granuloviruses.</title>
        <authorList>
            <person name="Taha A."/>
            <person name="Nour-El-Din A."/>
            <person name="Croizier L."/>
            <person name="Ferber M.L."/>
            <person name="Croizier G."/>
        </authorList>
    </citation>
    <scope>NUCLEOTIDE SEQUENCE [LARGE SCALE GENOMIC DNA]</scope>
</reference>
<dbReference type="EMBL" id="MK033574">
    <property type="protein sequence ID" value="QBH67099.1"/>
    <property type="molecule type" value="Genomic_DNA"/>
</dbReference>
<reference evidence="1" key="2">
    <citation type="submission" date="2002-04" db="EMBL/GenBank/DDBJ databases">
        <title>The complete sequence of the potato tuber moth, Phthorimaea operculella, granulovirus.</title>
        <authorList>
            <person name="Croizier L."/>
            <person name="Taha A."/>
            <person name="Croizier G."/>
            <person name="Lopez Ferber M."/>
        </authorList>
    </citation>
    <scope>NUCLEOTIDE SEQUENCE</scope>
</reference>
<evidence type="ECO:0000313" key="6">
    <source>
        <dbReference type="EMBL" id="QBH66320.1"/>
    </source>
</evidence>
<dbReference type="EMBL" id="MK033565">
    <property type="protein sequence ID" value="QBH65930.1"/>
    <property type="molecule type" value="Genomic_DNA"/>
</dbReference>
<evidence type="ECO:0000313" key="11">
    <source>
        <dbReference type="EMBL" id="QBH66970.1"/>
    </source>
</evidence>
<evidence type="ECO:0000313" key="3">
    <source>
        <dbReference type="EMBL" id="QBH65930.1"/>
    </source>
</evidence>
<dbReference type="EMBL" id="MK033568">
    <property type="protein sequence ID" value="QBH66320.1"/>
    <property type="molecule type" value="Genomic_DNA"/>
</dbReference>
<protein>
    <submittedName>
        <fullName evidence="1">Telokin 20</fullName>
    </submittedName>
</protein>
<evidence type="ECO:0000313" key="10">
    <source>
        <dbReference type="EMBL" id="QBH66840.1"/>
    </source>
</evidence>
<dbReference type="InterPro" id="IPR036731">
    <property type="entry name" value="Tlp20_sf"/>
</dbReference>
<evidence type="ECO:0000313" key="13">
    <source>
        <dbReference type="EMBL" id="QBH67229.1"/>
    </source>
</evidence>
<dbReference type="EMBL" id="MK033571">
    <property type="protein sequence ID" value="QBH66710.1"/>
    <property type="molecule type" value="Genomic_DNA"/>
</dbReference>
<dbReference type="EMBL" id="MK033572">
    <property type="protein sequence ID" value="QBH66840.1"/>
    <property type="molecule type" value="Genomic_DNA"/>
</dbReference>
<evidence type="ECO:0000313" key="2">
    <source>
        <dbReference type="EMBL" id="ANY57484.1"/>
    </source>
</evidence>
<sequence>MSKREDGGIILYSDNNVYKTKNSYTLKNNGIGAYKLIFENDNVVDTNLTTYGSNYLCIINKTTDNNLSGVLILLDESVDFDCNQPVFSLGSKSVDLNLPQFTIRNKTSVFDKYVVEP</sequence>
<dbReference type="EMBL" id="MK033576">
    <property type="protein sequence ID" value="QBH67359.1"/>
    <property type="molecule type" value="Genomic_DNA"/>
</dbReference>
<evidence type="ECO:0000313" key="15">
    <source>
        <dbReference type="Proteomes" id="UP000202706"/>
    </source>
</evidence>
<accession>Q8JRW4</accession>
<dbReference type="EMBL" id="MK033573">
    <property type="protein sequence ID" value="QBH66970.1"/>
    <property type="molecule type" value="Genomic_DNA"/>
</dbReference>
<evidence type="ECO:0000313" key="7">
    <source>
        <dbReference type="EMBL" id="QBH66450.1"/>
    </source>
</evidence>
<dbReference type="EMBL" id="MK033570">
    <property type="protein sequence ID" value="QBH66580.1"/>
    <property type="molecule type" value="Genomic_DNA"/>
</dbReference>
<evidence type="ECO:0000313" key="8">
    <source>
        <dbReference type="EMBL" id="QBH66580.1"/>
    </source>
</evidence>
<dbReference type="EMBL" id="MK033575">
    <property type="protein sequence ID" value="QBH67229.1"/>
    <property type="molecule type" value="Genomic_DNA"/>
</dbReference>
<dbReference type="EMBL" id="KU666536">
    <property type="protein sequence ID" value="ANY57484.1"/>
    <property type="molecule type" value="Genomic_DNA"/>
</dbReference>
<dbReference type="GeneID" id="949277"/>
<organism evidence="1 15">
    <name type="scientific">Phthorimaea operculella granulovirus</name>
    <dbReference type="NCBI Taxonomy" id="192584"/>
    <lineage>
        <taxon>Viruses</taxon>
        <taxon>Viruses incertae sedis</taxon>
        <taxon>Naldaviricetes</taxon>
        <taxon>Lefavirales</taxon>
        <taxon>Baculoviridae</taxon>
        <taxon>Betabaculovirus</taxon>
        <taxon>Betabaculovirus phoperculellae</taxon>
    </lineage>
</organism>